<comment type="caution">
    <text evidence="1">The sequence shown here is derived from an EMBL/GenBank/DDBJ whole genome shotgun (WGS) entry which is preliminary data.</text>
</comment>
<reference evidence="1" key="1">
    <citation type="submission" date="2009-10" db="EMBL/GenBank/DDBJ databases">
        <title>Diversity of trophic interactions inside an arsenic-rich microbial ecosystem.</title>
        <authorList>
            <person name="Bertin P.N."/>
            <person name="Heinrich-Salmeron A."/>
            <person name="Pelletier E."/>
            <person name="Goulhen-Chollet F."/>
            <person name="Arsene-Ploetze F."/>
            <person name="Gallien S."/>
            <person name="Calteau A."/>
            <person name="Vallenet D."/>
            <person name="Casiot C."/>
            <person name="Chane-Woon-Ming B."/>
            <person name="Giloteaux L."/>
            <person name="Barakat M."/>
            <person name="Bonnefoy V."/>
            <person name="Bruneel O."/>
            <person name="Chandler M."/>
            <person name="Cleiss J."/>
            <person name="Duran R."/>
            <person name="Elbaz-Poulichet F."/>
            <person name="Fonknechten N."/>
            <person name="Lauga B."/>
            <person name="Mornico D."/>
            <person name="Ortet P."/>
            <person name="Schaeffer C."/>
            <person name="Siguier P."/>
            <person name="Alexander Thil Smith A."/>
            <person name="Van Dorsselaer A."/>
            <person name="Weissenbach J."/>
            <person name="Medigue C."/>
            <person name="Le Paslier D."/>
        </authorList>
    </citation>
    <scope>NUCLEOTIDE SEQUENCE</scope>
</reference>
<organism evidence="1">
    <name type="scientific">mine drainage metagenome</name>
    <dbReference type="NCBI Taxonomy" id="410659"/>
    <lineage>
        <taxon>unclassified sequences</taxon>
        <taxon>metagenomes</taxon>
        <taxon>ecological metagenomes</taxon>
    </lineage>
</organism>
<gene>
    <name evidence="1" type="ORF">CARN7_0457</name>
</gene>
<dbReference type="AlphaFoldDB" id="E6QR44"/>
<accession>E6QR44</accession>
<sequence>MNQGFENVTLLVEKIKDVAVDKRVLEFENRLFEKFIITSNVVRDWRQFIKTLLLDINQVIAAGCGQGWRFAGPLRW</sequence>
<name>E6QR44_9ZZZZ</name>
<evidence type="ECO:0000313" key="1">
    <source>
        <dbReference type="EMBL" id="CBI09715.1"/>
    </source>
</evidence>
<proteinExistence type="predicted"/>
<dbReference type="EMBL" id="CABR01000048">
    <property type="protein sequence ID" value="CBI09715.1"/>
    <property type="molecule type" value="Genomic_DNA"/>
</dbReference>
<protein>
    <submittedName>
        <fullName evidence="1">Uncharacterized protein</fullName>
    </submittedName>
</protein>